<sequence>MLVRRLARPLLASYFIYEGLNNVRTPKAHAEELAPFVEMAAKQTGVPNEPETIVRGVGGAQIAGAALLATGRVPRPAAALLASLIGPSTYVHEAFWAETDPARKAAKKSGFFRNAAILGGVILAAVDTEGKPSLRWRAAQGAEQSRRGARRAAKAARREAKLFATQTENKLT</sequence>
<dbReference type="RefSeq" id="WP_050668844.1">
    <property type="nucleotide sequence ID" value="NZ_LAIR01000002.1"/>
</dbReference>
<dbReference type="Pfam" id="PF07681">
    <property type="entry name" value="DoxX"/>
    <property type="match status" value="1"/>
</dbReference>
<dbReference type="AlphaFoldDB" id="A0A0L6CFL5"/>
<proteinExistence type="predicted"/>
<keyword evidence="3" id="KW-1133">Transmembrane helix</keyword>
<keyword evidence="4" id="KW-0472">Membrane</keyword>
<accession>A0A0L6CFL5</accession>
<organism evidence="5 6">
    <name type="scientific">Luteipulveratus halotolerans</name>
    <dbReference type="NCBI Taxonomy" id="1631356"/>
    <lineage>
        <taxon>Bacteria</taxon>
        <taxon>Bacillati</taxon>
        <taxon>Actinomycetota</taxon>
        <taxon>Actinomycetes</taxon>
        <taxon>Micrococcales</taxon>
        <taxon>Dermacoccaceae</taxon>
        <taxon>Luteipulveratus</taxon>
    </lineage>
</organism>
<keyword evidence="2" id="KW-0812">Transmembrane</keyword>
<dbReference type="GO" id="GO:0016020">
    <property type="term" value="C:membrane"/>
    <property type="evidence" value="ECO:0007669"/>
    <property type="project" value="UniProtKB-SubCell"/>
</dbReference>
<keyword evidence="6" id="KW-1185">Reference proteome</keyword>
<evidence type="ECO:0000313" key="6">
    <source>
        <dbReference type="Proteomes" id="UP000037397"/>
    </source>
</evidence>
<dbReference type="EMBL" id="LAIR01000002">
    <property type="protein sequence ID" value="KNX36577.1"/>
    <property type="molecule type" value="Genomic_DNA"/>
</dbReference>
<dbReference type="OrthoDB" id="329282at2"/>
<evidence type="ECO:0000256" key="3">
    <source>
        <dbReference type="ARBA" id="ARBA00022989"/>
    </source>
</evidence>
<dbReference type="PATRIC" id="fig|1631356.3.peg.835"/>
<dbReference type="Proteomes" id="UP000037397">
    <property type="component" value="Unassembled WGS sequence"/>
</dbReference>
<protein>
    <recommendedName>
        <fullName evidence="7">DoxX family protein</fullName>
    </recommendedName>
</protein>
<evidence type="ECO:0000313" key="5">
    <source>
        <dbReference type="EMBL" id="KNX36577.1"/>
    </source>
</evidence>
<gene>
    <name evidence="5" type="ORF">VV01_04480</name>
</gene>
<evidence type="ECO:0000256" key="1">
    <source>
        <dbReference type="ARBA" id="ARBA00004141"/>
    </source>
</evidence>
<evidence type="ECO:0000256" key="2">
    <source>
        <dbReference type="ARBA" id="ARBA00022692"/>
    </source>
</evidence>
<name>A0A0L6CFL5_9MICO</name>
<comment type="caution">
    <text evidence="5">The sequence shown here is derived from an EMBL/GenBank/DDBJ whole genome shotgun (WGS) entry which is preliminary data.</text>
</comment>
<comment type="subcellular location">
    <subcellularLocation>
        <location evidence="1">Membrane</location>
        <topology evidence="1">Multi-pass membrane protein</topology>
    </subcellularLocation>
</comment>
<evidence type="ECO:0000256" key="4">
    <source>
        <dbReference type="ARBA" id="ARBA00023136"/>
    </source>
</evidence>
<dbReference type="STRING" id="1631356.VV01_04480"/>
<dbReference type="InterPro" id="IPR032808">
    <property type="entry name" value="DoxX"/>
</dbReference>
<reference evidence="6" key="1">
    <citation type="submission" date="2015-03" db="EMBL/GenBank/DDBJ databases">
        <title>Luteipulveratus halotolerans sp. nov., a novel actinobacterium (Dermacoccaceae) from Sarawak, Malaysia.</title>
        <authorList>
            <person name="Juboi H."/>
            <person name="Basik A."/>
            <person name="Shamsul S.S."/>
            <person name="Arnold P."/>
            <person name="Schmitt E.K."/>
            <person name="Sanglier J.-J."/>
            <person name="Yeo T."/>
        </authorList>
    </citation>
    <scope>NUCLEOTIDE SEQUENCE [LARGE SCALE GENOMIC DNA]</scope>
    <source>
        <strain evidence="6">C296001</strain>
    </source>
</reference>
<evidence type="ECO:0008006" key="7">
    <source>
        <dbReference type="Google" id="ProtNLM"/>
    </source>
</evidence>